<dbReference type="Proteomes" id="UP000472266">
    <property type="component" value="Chromosome 1"/>
</dbReference>
<dbReference type="InterPro" id="IPR018154">
    <property type="entry name" value="TLV/ENV_coat_polyprotein"/>
</dbReference>
<keyword evidence="8" id="KW-1133">Transmembrane helix</keyword>
<accession>A0A672TUX9</accession>
<comment type="subcellular location">
    <subcellularLocation>
        <location evidence="1">Host cell membrane</location>
        <topology evidence="1">Single-pass type I membrane protein</topology>
    </subcellularLocation>
    <subcellularLocation>
        <location evidence="2">Host endomembrane system</location>
        <topology evidence="2">Peripheral membrane protein</topology>
    </subcellularLocation>
    <subcellularLocation>
        <location evidence="3">Virion membrane</location>
        <topology evidence="3">Single-pass type I membrane protein</topology>
    </subcellularLocation>
</comment>
<dbReference type="GeneTree" id="ENSGT00530000064449"/>
<name>A0A672TUX9_STRHB</name>
<keyword evidence="12" id="KW-0325">Glycoprotein</keyword>
<reference evidence="16" key="2">
    <citation type="submission" date="2025-08" db="UniProtKB">
        <authorList>
            <consortium name="Ensembl"/>
        </authorList>
    </citation>
    <scope>IDENTIFICATION</scope>
</reference>
<proteinExistence type="predicted"/>
<evidence type="ECO:0000256" key="13">
    <source>
        <dbReference type="ARBA" id="ARBA00023288"/>
    </source>
</evidence>
<keyword evidence="13" id="KW-0449">Lipoprotein</keyword>
<dbReference type="PANTHER" id="PTHR10424">
    <property type="entry name" value="VIRAL ENVELOPE PROTEIN"/>
    <property type="match status" value="1"/>
</dbReference>
<evidence type="ECO:0000256" key="10">
    <source>
        <dbReference type="ARBA" id="ARBA00023139"/>
    </source>
</evidence>
<organism evidence="16 17">
    <name type="scientific">Strigops habroptila</name>
    <name type="common">Kakapo</name>
    <dbReference type="NCBI Taxonomy" id="2489341"/>
    <lineage>
        <taxon>Eukaryota</taxon>
        <taxon>Metazoa</taxon>
        <taxon>Chordata</taxon>
        <taxon>Craniata</taxon>
        <taxon>Vertebrata</taxon>
        <taxon>Euteleostomi</taxon>
        <taxon>Archelosauria</taxon>
        <taxon>Archosauria</taxon>
        <taxon>Dinosauria</taxon>
        <taxon>Saurischia</taxon>
        <taxon>Theropoda</taxon>
        <taxon>Coelurosauria</taxon>
        <taxon>Aves</taxon>
        <taxon>Neognathae</taxon>
        <taxon>Neoaves</taxon>
        <taxon>Telluraves</taxon>
        <taxon>Australaves</taxon>
        <taxon>Psittaciformes</taxon>
        <taxon>Psittacidae</taxon>
        <taxon>Strigops</taxon>
    </lineage>
</organism>
<evidence type="ECO:0000256" key="7">
    <source>
        <dbReference type="ARBA" id="ARBA00022870"/>
    </source>
</evidence>
<dbReference type="AlphaFoldDB" id="A0A672TUX9"/>
<evidence type="ECO:0000256" key="9">
    <source>
        <dbReference type="ARBA" id="ARBA00023136"/>
    </source>
</evidence>
<keyword evidence="10" id="KW-0564">Palmitate</keyword>
<dbReference type="RefSeq" id="XP_030349132.1">
    <property type="nucleotide sequence ID" value="XM_030493272.1"/>
</dbReference>
<feature type="signal peptide" evidence="15">
    <location>
        <begin position="1"/>
        <end position="17"/>
    </location>
</feature>
<evidence type="ECO:0000313" key="16">
    <source>
        <dbReference type="Ensembl" id="ENSSHBP00005006112.1"/>
    </source>
</evidence>
<evidence type="ECO:0000256" key="8">
    <source>
        <dbReference type="ARBA" id="ARBA00022989"/>
    </source>
</evidence>
<keyword evidence="5" id="KW-0945">Host-virus interaction</keyword>
<keyword evidence="7" id="KW-1043">Host membrane</keyword>
<evidence type="ECO:0000256" key="5">
    <source>
        <dbReference type="ARBA" id="ARBA00022581"/>
    </source>
</evidence>
<evidence type="ECO:0000256" key="11">
    <source>
        <dbReference type="ARBA" id="ARBA00023157"/>
    </source>
</evidence>
<keyword evidence="15" id="KW-0732">Signal</keyword>
<evidence type="ECO:0000256" key="12">
    <source>
        <dbReference type="ARBA" id="ARBA00023180"/>
    </source>
</evidence>
<evidence type="ECO:0000256" key="14">
    <source>
        <dbReference type="SAM" id="MobiDB-lite"/>
    </source>
</evidence>
<evidence type="ECO:0000256" key="15">
    <source>
        <dbReference type="SAM" id="SignalP"/>
    </source>
</evidence>
<evidence type="ECO:0000256" key="2">
    <source>
        <dbReference type="ARBA" id="ARBA00004531"/>
    </source>
</evidence>
<reference evidence="16 17" key="1">
    <citation type="submission" date="2019-11" db="EMBL/GenBank/DDBJ databases">
        <title>Strigops habroptila (kakapo) genome, bStrHab1, primary haplotype, v2.</title>
        <authorList>
            <person name="Jarvis E.D."/>
            <person name="Howard J."/>
            <person name="Rhie A."/>
            <person name="Phillippy A."/>
            <person name="Korlach J."/>
            <person name="Digby A."/>
            <person name="Iorns D."/>
            <person name="Eason D."/>
            <person name="Robertson B."/>
            <person name="Raemaekers T."/>
            <person name="Howe K."/>
            <person name="Lewin H."/>
            <person name="Damas J."/>
            <person name="Hastie A."/>
            <person name="Tracey A."/>
            <person name="Chow W."/>
            <person name="Fedrigo O."/>
        </authorList>
    </citation>
    <scope>NUCLEOTIDE SEQUENCE [LARGE SCALE GENOMIC DNA]</scope>
</reference>
<reference evidence="16" key="3">
    <citation type="submission" date="2025-09" db="UniProtKB">
        <authorList>
            <consortium name="Ensembl"/>
        </authorList>
    </citation>
    <scope>IDENTIFICATION</scope>
</reference>
<dbReference type="KEGG" id="shab:115611004"/>
<dbReference type="InParanoid" id="A0A672TUX9"/>
<dbReference type="Ensembl" id="ENSSHBT00005007377.1">
    <property type="protein sequence ID" value="ENSSHBP00005006112.1"/>
    <property type="gene ID" value="ENSSHBG00005005319.1"/>
</dbReference>
<protein>
    <submittedName>
        <fullName evidence="16">Uncharacterized LOC115611004</fullName>
    </submittedName>
</protein>
<keyword evidence="17" id="KW-1185">Reference proteome</keyword>
<keyword evidence="4" id="KW-1032">Host cell membrane</keyword>
<evidence type="ECO:0000256" key="3">
    <source>
        <dbReference type="ARBA" id="ARBA00004563"/>
    </source>
</evidence>
<keyword evidence="6" id="KW-0812">Transmembrane</keyword>
<dbReference type="OMA" id="LYQERTA"/>
<dbReference type="GeneID" id="115611004"/>
<gene>
    <name evidence="16" type="primary">LOC115611004</name>
</gene>
<keyword evidence="11" id="KW-1015">Disulfide bond</keyword>
<evidence type="ECO:0000256" key="1">
    <source>
        <dbReference type="ARBA" id="ARBA00004402"/>
    </source>
</evidence>
<feature type="chain" id="PRO_5025552377" evidence="15">
    <location>
        <begin position="18"/>
        <end position="400"/>
    </location>
</feature>
<feature type="region of interest" description="Disordered" evidence="14">
    <location>
        <begin position="180"/>
        <end position="201"/>
    </location>
</feature>
<evidence type="ECO:0000313" key="17">
    <source>
        <dbReference type="Proteomes" id="UP000472266"/>
    </source>
</evidence>
<evidence type="ECO:0000256" key="4">
    <source>
        <dbReference type="ARBA" id="ARBA00022511"/>
    </source>
</evidence>
<dbReference type="OrthoDB" id="8949317at2759"/>
<keyword evidence="9" id="KW-0472">Membrane</keyword>
<evidence type="ECO:0000256" key="6">
    <source>
        <dbReference type="ARBA" id="ARBA00022692"/>
    </source>
</evidence>
<sequence length="400" mass="44289">MWKVIVLMNLYLLGIEGKSLEQEAYVEQMRGLLGYPVKLWINITKAHNPQTIQFDACQVLTCGDLKEQRKLSSHDKYLCPEYYLQPYWGPPCPGWSDVWFTTAFNGWVSPSARGKSLKSKIAMFKGHVEPDCKDLECNPIILTITNADGEVSQTYGLGADVTGKDPLARFRIVVWEPKRNEHTQTPGTTVPPAAEAGTPPNTRKVEKVKDLKRPSETEAGYGDTNTGVELIKYRVKSLNRSNCDACASGRPTAQVVPFPLGWSKDAQGMRCMIALYQERTAWGSEACKSLSLLFPALRKKDIKVPPTFSVAAGNHTACLSRQGVGATKDLGQLEMCTELLNVAEEETGNYSALSIPRTDLWWYCGGRVLRPTLPPNWKGTCAIVQLAIPFTLAFEKGTVP</sequence>
<dbReference type="PANTHER" id="PTHR10424:SF81">
    <property type="entry name" value="ERVV2 PROTEIN"/>
    <property type="match status" value="1"/>
</dbReference>